<name>A0ABR0NNV3_GOSAR</name>
<accession>A0ABR0NNV3</accession>
<proteinExistence type="predicted"/>
<gene>
    <name evidence="3" type="ORF">PVK06_030257</name>
</gene>
<feature type="compositionally biased region" description="Low complexity" evidence="1">
    <location>
        <begin position="492"/>
        <end position="522"/>
    </location>
</feature>
<reference evidence="3 4" key="1">
    <citation type="submission" date="2023-03" db="EMBL/GenBank/DDBJ databases">
        <title>WGS of Gossypium arboreum.</title>
        <authorList>
            <person name="Yu D."/>
        </authorList>
    </citation>
    <scope>NUCLEOTIDE SEQUENCE [LARGE SCALE GENOMIC DNA]</scope>
    <source>
        <tissue evidence="3">Leaf</tissue>
    </source>
</reference>
<evidence type="ECO:0000313" key="3">
    <source>
        <dbReference type="EMBL" id="KAK5802646.1"/>
    </source>
</evidence>
<dbReference type="PANTHER" id="PTHR46033">
    <property type="entry name" value="PROTEIN MAIN-LIKE 2"/>
    <property type="match status" value="1"/>
</dbReference>
<dbReference type="Proteomes" id="UP001358586">
    <property type="component" value="Chromosome 9"/>
</dbReference>
<feature type="region of interest" description="Disordered" evidence="1">
    <location>
        <begin position="415"/>
        <end position="552"/>
    </location>
</feature>
<feature type="domain" description="Aminotransferase-like plant mobile" evidence="2">
    <location>
        <begin position="52"/>
        <end position="379"/>
    </location>
</feature>
<dbReference type="InterPro" id="IPR019557">
    <property type="entry name" value="AminoTfrase-like_pln_mobile"/>
</dbReference>
<feature type="compositionally biased region" description="Polar residues" evidence="1">
    <location>
        <begin position="425"/>
        <end position="458"/>
    </location>
</feature>
<evidence type="ECO:0000259" key="2">
    <source>
        <dbReference type="Pfam" id="PF10536"/>
    </source>
</evidence>
<comment type="caution">
    <text evidence="3">The sequence shown here is derived from an EMBL/GenBank/DDBJ whole genome shotgun (WGS) entry which is preliminary data.</text>
</comment>
<dbReference type="EMBL" id="JARKNE010000009">
    <property type="protein sequence ID" value="KAK5802646.1"/>
    <property type="molecule type" value="Genomic_DNA"/>
</dbReference>
<organism evidence="3 4">
    <name type="scientific">Gossypium arboreum</name>
    <name type="common">Tree cotton</name>
    <name type="synonym">Gossypium nanking</name>
    <dbReference type="NCBI Taxonomy" id="29729"/>
    <lineage>
        <taxon>Eukaryota</taxon>
        <taxon>Viridiplantae</taxon>
        <taxon>Streptophyta</taxon>
        <taxon>Embryophyta</taxon>
        <taxon>Tracheophyta</taxon>
        <taxon>Spermatophyta</taxon>
        <taxon>Magnoliopsida</taxon>
        <taxon>eudicotyledons</taxon>
        <taxon>Gunneridae</taxon>
        <taxon>Pentapetalae</taxon>
        <taxon>rosids</taxon>
        <taxon>malvids</taxon>
        <taxon>Malvales</taxon>
        <taxon>Malvaceae</taxon>
        <taxon>Malvoideae</taxon>
        <taxon>Gossypium</taxon>
    </lineage>
</organism>
<feature type="compositionally biased region" description="Polar residues" evidence="1">
    <location>
        <begin position="529"/>
        <end position="544"/>
    </location>
</feature>
<protein>
    <recommendedName>
        <fullName evidence="2">Aminotransferase-like plant mobile domain-containing protein</fullName>
    </recommendedName>
</protein>
<evidence type="ECO:0000256" key="1">
    <source>
        <dbReference type="SAM" id="MobiDB-lite"/>
    </source>
</evidence>
<dbReference type="InterPro" id="IPR044824">
    <property type="entry name" value="MAIN-like"/>
</dbReference>
<sequence length="552" mass="62856">MAGELIRFDDKHISVEQMQMSVDRILQCNIRNMTGPPSPLIEDCLREAGFWHVAMIDRGCKLDPKLISALIERWRLETHTFHLPCGECTITLEDVHLQLGLPVDGDVVTGSVHFADWGAVCYELLGAIPDNINGGRIEMGWLRDTFLEPDDDSTELEKIRYARAYILQIIGGYLMPDLSQNLVHLRWLLKLVDFRAAGEFSWGSAVLATLYREMPGATRPNKAKIGGCLSLLQSWARFHFPFLRPRVDHPYTFPLIMRWNHSASYARLPTCLEGIRLLLEQRSEAQFQWTPYEDPTIRPVIPDEYLQNPNAWHVKVPLVNFAIVEMHQSDRVLRQFGFRQLIPVAPEVLDDHYKIDLRQLHTDWPRFWSHYIQMWKDRYDYIPTREPIIVPELARGEAAAIACPKGTTWPFKSLNKGRRRRPINGTHTITRPSNRTYTVTGPNNSTVDTHNTASSDDTSPMAGWNAWPGSSPFSITPNGPLIYRQPSREGSQEGSSESSFFYQSPSPYGFQTPPPLMMQTPPRSLFYQGGSSSQHPQPESSLEQAQPPPEAG</sequence>
<dbReference type="Pfam" id="PF10536">
    <property type="entry name" value="PMD"/>
    <property type="match status" value="1"/>
</dbReference>
<keyword evidence="4" id="KW-1185">Reference proteome</keyword>
<evidence type="ECO:0000313" key="4">
    <source>
        <dbReference type="Proteomes" id="UP001358586"/>
    </source>
</evidence>
<dbReference type="PANTHER" id="PTHR46033:SF8">
    <property type="entry name" value="PROTEIN MAINTENANCE OF MERISTEMS-LIKE"/>
    <property type="match status" value="1"/>
</dbReference>